<name>A0A7W6G9R9_9HYPH</name>
<dbReference type="EMBL" id="JACIDW010000001">
    <property type="protein sequence ID" value="MBB3963039.1"/>
    <property type="molecule type" value="Genomic_DNA"/>
</dbReference>
<proteinExistence type="predicted"/>
<evidence type="ECO:0000313" key="2">
    <source>
        <dbReference type="Proteomes" id="UP000582090"/>
    </source>
</evidence>
<dbReference type="Proteomes" id="UP000582090">
    <property type="component" value="Unassembled WGS sequence"/>
</dbReference>
<dbReference type="AlphaFoldDB" id="A0A7W6G9R9"/>
<sequence>MIQIVYGSLCAIPLSDRTFVPSSVAVTAQERGSTAENKALLAFDADDHVRCEQRCQRVELDKVASSEGLPSSATAAFPRENRIYLISRPPKQLV</sequence>
<organism evidence="1 2">
    <name type="scientific">Rhizobium metallidurans</name>
    <dbReference type="NCBI Taxonomy" id="1265931"/>
    <lineage>
        <taxon>Bacteria</taxon>
        <taxon>Pseudomonadati</taxon>
        <taxon>Pseudomonadota</taxon>
        <taxon>Alphaproteobacteria</taxon>
        <taxon>Hyphomicrobiales</taxon>
        <taxon>Rhizobiaceae</taxon>
        <taxon>Rhizobium/Agrobacterium group</taxon>
        <taxon>Rhizobium</taxon>
    </lineage>
</organism>
<gene>
    <name evidence="1" type="ORF">GGQ67_000657</name>
</gene>
<protein>
    <submittedName>
        <fullName evidence="1">Uncharacterized protein</fullName>
    </submittedName>
</protein>
<reference evidence="1 2" key="1">
    <citation type="submission" date="2020-08" db="EMBL/GenBank/DDBJ databases">
        <title>Genomic Encyclopedia of Type Strains, Phase IV (KMG-IV): sequencing the most valuable type-strain genomes for metagenomic binning, comparative biology and taxonomic classification.</title>
        <authorList>
            <person name="Goeker M."/>
        </authorList>
    </citation>
    <scope>NUCLEOTIDE SEQUENCE [LARGE SCALE GENOMIC DNA]</scope>
    <source>
        <strain evidence="1 2">DSM 26575</strain>
    </source>
</reference>
<evidence type="ECO:0000313" key="1">
    <source>
        <dbReference type="EMBL" id="MBB3963039.1"/>
    </source>
</evidence>
<accession>A0A7W6G9R9</accession>
<comment type="caution">
    <text evidence="1">The sequence shown here is derived from an EMBL/GenBank/DDBJ whole genome shotgun (WGS) entry which is preliminary data.</text>
</comment>
<keyword evidence="2" id="KW-1185">Reference proteome</keyword>